<name>A0ABW4RTX9_9ACTN</name>
<dbReference type="EMBL" id="JBHUFZ010000011">
    <property type="protein sequence ID" value="MFD1889475.1"/>
    <property type="molecule type" value="Genomic_DNA"/>
</dbReference>
<evidence type="ECO:0000313" key="3">
    <source>
        <dbReference type="Proteomes" id="UP001597326"/>
    </source>
</evidence>
<comment type="caution">
    <text evidence="2">The sequence shown here is derived from an EMBL/GenBank/DDBJ whole genome shotgun (WGS) entry which is preliminary data.</text>
</comment>
<evidence type="ECO:0000256" key="1">
    <source>
        <dbReference type="SAM" id="MobiDB-lite"/>
    </source>
</evidence>
<keyword evidence="3" id="KW-1185">Reference proteome</keyword>
<proteinExistence type="predicted"/>
<accession>A0ABW4RTX9</accession>
<protein>
    <submittedName>
        <fullName evidence="2">Uncharacterized protein</fullName>
    </submittedName>
</protein>
<gene>
    <name evidence="2" type="ORF">ACFSCS_04635</name>
</gene>
<sequence length="105" mass="11160">MNHDERPDGAEQDLAWLGELLAADPAPAMPPAVADRILEALATEQRRRSADDFQPDAAPAELVELDERTSLGTFGPNPPSTYSPPALGLPGLVEVGGEQDDEDVD</sequence>
<reference evidence="3" key="1">
    <citation type="journal article" date="2019" name="Int. J. Syst. Evol. Microbiol.">
        <title>The Global Catalogue of Microorganisms (GCM) 10K type strain sequencing project: providing services to taxonomists for standard genome sequencing and annotation.</title>
        <authorList>
            <consortium name="The Broad Institute Genomics Platform"/>
            <consortium name="The Broad Institute Genome Sequencing Center for Infectious Disease"/>
            <person name="Wu L."/>
            <person name="Ma J."/>
        </authorList>
    </citation>
    <scope>NUCLEOTIDE SEQUENCE [LARGE SCALE GENOMIC DNA]</scope>
    <source>
        <strain evidence="3">CAIM 431</strain>
    </source>
</reference>
<organism evidence="2 3">
    <name type="scientific">Luteococcus peritonei</name>
    <dbReference type="NCBI Taxonomy" id="88874"/>
    <lineage>
        <taxon>Bacteria</taxon>
        <taxon>Bacillati</taxon>
        <taxon>Actinomycetota</taxon>
        <taxon>Actinomycetes</taxon>
        <taxon>Propionibacteriales</taxon>
        <taxon>Propionibacteriaceae</taxon>
        <taxon>Luteococcus</taxon>
    </lineage>
</organism>
<evidence type="ECO:0000313" key="2">
    <source>
        <dbReference type="EMBL" id="MFD1889475.1"/>
    </source>
</evidence>
<feature type="region of interest" description="Disordered" evidence="1">
    <location>
        <begin position="45"/>
        <end position="105"/>
    </location>
</feature>
<dbReference type="RefSeq" id="WP_343872495.1">
    <property type="nucleotide sequence ID" value="NZ_BAAAIX010000009.1"/>
</dbReference>
<dbReference type="Proteomes" id="UP001597326">
    <property type="component" value="Unassembled WGS sequence"/>
</dbReference>
<feature type="compositionally biased region" description="Low complexity" evidence="1">
    <location>
        <begin position="84"/>
        <end position="96"/>
    </location>
</feature>